<reference evidence="6 7" key="1">
    <citation type="submission" date="2020-08" db="EMBL/GenBank/DDBJ databases">
        <title>Sequencing the genomes of 1000 actinobacteria strains.</title>
        <authorList>
            <person name="Klenk H.-P."/>
        </authorList>
    </citation>
    <scope>NUCLEOTIDE SEQUENCE [LARGE SCALE GENOMIC DNA]</scope>
    <source>
        <strain evidence="6 7">DSM 44936</strain>
    </source>
</reference>
<dbReference type="InterPro" id="IPR000843">
    <property type="entry name" value="HTH_LacI"/>
</dbReference>
<proteinExistence type="predicted"/>
<dbReference type="InterPro" id="IPR001761">
    <property type="entry name" value="Peripla_BP/Lac1_sug-bd_dom"/>
</dbReference>
<evidence type="ECO:0000256" key="1">
    <source>
        <dbReference type="ARBA" id="ARBA00022491"/>
    </source>
</evidence>
<keyword evidence="2" id="KW-0805">Transcription regulation</keyword>
<gene>
    <name evidence="6" type="ORF">BJ992_003788</name>
</gene>
<keyword evidence="1" id="KW-0678">Repressor</keyword>
<comment type="caution">
    <text evidence="6">The sequence shown here is derived from an EMBL/GenBank/DDBJ whole genome shotgun (WGS) entry which is preliminary data.</text>
</comment>
<evidence type="ECO:0000313" key="6">
    <source>
        <dbReference type="EMBL" id="MBB6474357.1"/>
    </source>
</evidence>
<dbReference type="PRINTS" id="PR00036">
    <property type="entry name" value="HTHLACI"/>
</dbReference>
<dbReference type="InterPro" id="IPR028082">
    <property type="entry name" value="Peripla_BP_I"/>
</dbReference>
<feature type="domain" description="HTH lacI-type" evidence="5">
    <location>
        <begin position="5"/>
        <end position="58"/>
    </location>
</feature>
<keyword evidence="4" id="KW-0804">Transcription</keyword>
<organism evidence="6 7">
    <name type="scientific">Sphaerisporangium rubeum</name>
    <dbReference type="NCBI Taxonomy" id="321317"/>
    <lineage>
        <taxon>Bacteria</taxon>
        <taxon>Bacillati</taxon>
        <taxon>Actinomycetota</taxon>
        <taxon>Actinomycetes</taxon>
        <taxon>Streptosporangiales</taxon>
        <taxon>Streptosporangiaceae</taxon>
        <taxon>Sphaerisporangium</taxon>
    </lineage>
</organism>
<dbReference type="SUPFAM" id="SSF47413">
    <property type="entry name" value="lambda repressor-like DNA-binding domains"/>
    <property type="match status" value="1"/>
</dbReference>
<dbReference type="PANTHER" id="PTHR30146:SF148">
    <property type="entry name" value="HTH-TYPE TRANSCRIPTIONAL REPRESSOR PURR-RELATED"/>
    <property type="match status" value="1"/>
</dbReference>
<evidence type="ECO:0000256" key="3">
    <source>
        <dbReference type="ARBA" id="ARBA00023125"/>
    </source>
</evidence>
<protein>
    <submittedName>
        <fullName evidence="6">LacI family transcriptional regulator</fullName>
    </submittedName>
</protein>
<dbReference type="Proteomes" id="UP000555564">
    <property type="component" value="Unassembled WGS sequence"/>
</dbReference>
<keyword evidence="7" id="KW-1185">Reference proteome</keyword>
<dbReference type="PANTHER" id="PTHR30146">
    <property type="entry name" value="LACI-RELATED TRANSCRIPTIONAL REPRESSOR"/>
    <property type="match status" value="1"/>
</dbReference>
<accession>A0A7X0IIL4</accession>
<sequence length="336" mass="35447">MVRRTTIGDVAADAGVSTATVSRVLNGGAVTEATATRVWDAVARLEYTPNALTKGVFAGRSSTIGIVIRDLSSPFYLDLIRGADEVAAANDSHVMLANTFRRADREIVQVRTMDEQRVRGLIVTTGEATDDRTRRMAGNGTPCVIIARSVPDPPPGMHSITLDDIEAGRLMAVHLAGCGRSSVGVVASGRRTSQRKRTAGLRQALTDWGLPLPEDAVMTAETEDEVNAAVGTLLTRGRDRGKPLDAIVCTTGRLTVAVHTALTTRGIAVPGDIAFITMDDFPWATALGITVVAQPSYQMGRTAAGLVVDQPGGPVELVFAPTLVARTSCGEHHPST</sequence>
<dbReference type="Pfam" id="PF00356">
    <property type="entry name" value="LacI"/>
    <property type="match status" value="1"/>
</dbReference>
<dbReference type="CDD" id="cd06267">
    <property type="entry name" value="PBP1_LacI_sugar_binding-like"/>
    <property type="match status" value="1"/>
</dbReference>
<keyword evidence="3" id="KW-0238">DNA-binding</keyword>
<dbReference type="Pfam" id="PF00532">
    <property type="entry name" value="Peripla_BP_1"/>
    <property type="match status" value="1"/>
</dbReference>
<dbReference type="PROSITE" id="PS50932">
    <property type="entry name" value="HTH_LACI_2"/>
    <property type="match status" value="1"/>
</dbReference>
<name>A0A7X0IIL4_9ACTN</name>
<dbReference type="AlphaFoldDB" id="A0A7X0IIL4"/>
<dbReference type="Gene3D" id="1.10.260.40">
    <property type="entry name" value="lambda repressor-like DNA-binding domains"/>
    <property type="match status" value="1"/>
</dbReference>
<evidence type="ECO:0000256" key="2">
    <source>
        <dbReference type="ARBA" id="ARBA00023015"/>
    </source>
</evidence>
<dbReference type="SMART" id="SM00354">
    <property type="entry name" value="HTH_LACI"/>
    <property type="match status" value="1"/>
</dbReference>
<dbReference type="InterPro" id="IPR010982">
    <property type="entry name" value="Lambda_DNA-bd_dom_sf"/>
</dbReference>
<dbReference type="Gene3D" id="3.40.50.2300">
    <property type="match status" value="2"/>
</dbReference>
<dbReference type="GO" id="GO:0003700">
    <property type="term" value="F:DNA-binding transcription factor activity"/>
    <property type="evidence" value="ECO:0007669"/>
    <property type="project" value="TreeGrafter"/>
</dbReference>
<dbReference type="CDD" id="cd01392">
    <property type="entry name" value="HTH_LacI"/>
    <property type="match status" value="1"/>
</dbReference>
<dbReference type="SUPFAM" id="SSF53822">
    <property type="entry name" value="Periplasmic binding protein-like I"/>
    <property type="match status" value="1"/>
</dbReference>
<dbReference type="EMBL" id="JACHIU010000001">
    <property type="protein sequence ID" value="MBB6474357.1"/>
    <property type="molecule type" value="Genomic_DNA"/>
</dbReference>
<evidence type="ECO:0000256" key="4">
    <source>
        <dbReference type="ARBA" id="ARBA00023163"/>
    </source>
</evidence>
<evidence type="ECO:0000259" key="5">
    <source>
        <dbReference type="PROSITE" id="PS50932"/>
    </source>
</evidence>
<dbReference type="RefSeq" id="WP_184982788.1">
    <property type="nucleotide sequence ID" value="NZ_BAAALO010000095.1"/>
</dbReference>
<dbReference type="GO" id="GO:0000976">
    <property type="term" value="F:transcription cis-regulatory region binding"/>
    <property type="evidence" value="ECO:0007669"/>
    <property type="project" value="TreeGrafter"/>
</dbReference>
<evidence type="ECO:0000313" key="7">
    <source>
        <dbReference type="Proteomes" id="UP000555564"/>
    </source>
</evidence>
<dbReference type="PROSITE" id="PS00356">
    <property type="entry name" value="HTH_LACI_1"/>
    <property type="match status" value="1"/>
</dbReference>